<evidence type="ECO:0000259" key="1">
    <source>
        <dbReference type="Pfam" id="PF26002"/>
    </source>
</evidence>
<dbReference type="PANTHER" id="PTHR30386:SF28">
    <property type="entry name" value="EXPORTED PROTEIN"/>
    <property type="match status" value="1"/>
</dbReference>
<keyword evidence="3" id="KW-1185">Reference proteome</keyword>
<name>A0ABN1JPF2_9BURK</name>
<dbReference type="Proteomes" id="UP001500279">
    <property type="component" value="Unassembled WGS sequence"/>
</dbReference>
<comment type="caution">
    <text evidence="2">The sequence shown here is derived from an EMBL/GenBank/DDBJ whole genome shotgun (WGS) entry which is preliminary data.</text>
</comment>
<evidence type="ECO:0000313" key="2">
    <source>
        <dbReference type="EMBL" id="GAA0744059.1"/>
    </source>
</evidence>
<sequence>MATLLPAGAKLQAQLYAPSSALGFVAVGQTVQLRLQAYPYQRYGWLNGDVIQVALAPVQAGELASVPLTVKQGAGSEPMYRITVALAMQSMSADGQARPLLPGMQLEADVLLERRRLAEWLFEPLLGWRKRI</sequence>
<feature type="domain" description="AprE-like beta-barrel" evidence="1">
    <location>
        <begin position="18"/>
        <end position="110"/>
    </location>
</feature>
<dbReference type="InterPro" id="IPR058982">
    <property type="entry name" value="Beta-barrel_AprE"/>
</dbReference>
<dbReference type="EMBL" id="BAAAEW010000004">
    <property type="protein sequence ID" value="GAA0744059.1"/>
    <property type="molecule type" value="Genomic_DNA"/>
</dbReference>
<evidence type="ECO:0000313" key="3">
    <source>
        <dbReference type="Proteomes" id="UP001500279"/>
    </source>
</evidence>
<dbReference type="PANTHER" id="PTHR30386">
    <property type="entry name" value="MEMBRANE FUSION SUBUNIT OF EMRAB-TOLC MULTIDRUG EFFLUX PUMP"/>
    <property type="match status" value="1"/>
</dbReference>
<dbReference type="Gene3D" id="2.40.30.170">
    <property type="match status" value="1"/>
</dbReference>
<reference evidence="2 3" key="1">
    <citation type="journal article" date="2019" name="Int. J. Syst. Evol. Microbiol.">
        <title>The Global Catalogue of Microorganisms (GCM) 10K type strain sequencing project: providing services to taxonomists for standard genome sequencing and annotation.</title>
        <authorList>
            <consortium name="The Broad Institute Genomics Platform"/>
            <consortium name="The Broad Institute Genome Sequencing Center for Infectious Disease"/>
            <person name="Wu L."/>
            <person name="Ma J."/>
        </authorList>
    </citation>
    <scope>NUCLEOTIDE SEQUENCE [LARGE SCALE GENOMIC DNA]</scope>
    <source>
        <strain evidence="2 3">JCM 15503</strain>
    </source>
</reference>
<proteinExistence type="predicted"/>
<gene>
    <name evidence="2" type="ORF">GCM10009107_09200</name>
</gene>
<protein>
    <recommendedName>
        <fullName evidence="1">AprE-like beta-barrel domain-containing protein</fullName>
    </recommendedName>
</protein>
<organism evidence="2 3">
    <name type="scientific">Ideonella azotifigens</name>
    <dbReference type="NCBI Taxonomy" id="513160"/>
    <lineage>
        <taxon>Bacteria</taxon>
        <taxon>Pseudomonadati</taxon>
        <taxon>Pseudomonadota</taxon>
        <taxon>Betaproteobacteria</taxon>
        <taxon>Burkholderiales</taxon>
        <taxon>Sphaerotilaceae</taxon>
        <taxon>Ideonella</taxon>
    </lineage>
</organism>
<dbReference type="InterPro" id="IPR050739">
    <property type="entry name" value="MFP"/>
</dbReference>
<accession>A0ABN1JPF2</accession>
<dbReference type="PRINTS" id="PR01490">
    <property type="entry name" value="RTXTOXIND"/>
</dbReference>
<dbReference type="Pfam" id="PF26002">
    <property type="entry name" value="Beta-barrel_AprE"/>
    <property type="match status" value="1"/>
</dbReference>